<name>A0A850EUL1_9BACL</name>
<accession>A0A850EUL1</accession>
<protein>
    <submittedName>
        <fullName evidence="1">Uncharacterized protein</fullName>
    </submittedName>
</protein>
<proteinExistence type="predicted"/>
<dbReference type="AlphaFoldDB" id="A0A850EUL1"/>
<keyword evidence="2" id="KW-1185">Reference proteome</keyword>
<gene>
    <name evidence="1" type="ORF">HPT30_28380</name>
</gene>
<dbReference type="Proteomes" id="UP000564806">
    <property type="component" value="Unassembled WGS sequence"/>
</dbReference>
<dbReference type="EMBL" id="JABWCS010000221">
    <property type="protein sequence ID" value="NUU64276.1"/>
    <property type="molecule type" value="Genomic_DNA"/>
</dbReference>
<evidence type="ECO:0000313" key="1">
    <source>
        <dbReference type="EMBL" id="NUU64276.1"/>
    </source>
</evidence>
<organism evidence="1 2">
    <name type="scientific">Paenibacillus agri</name>
    <dbReference type="NCBI Taxonomy" id="2744309"/>
    <lineage>
        <taxon>Bacteria</taxon>
        <taxon>Bacillati</taxon>
        <taxon>Bacillota</taxon>
        <taxon>Bacilli</taxon>
        <taxon>Bacillales</taxon>
        <taxon>Paenibacillaceae</taxon>
        <taxon>Paenibacillus</taxon>
    </lineage>
</organism>
<evidence type="ECO:0000313" key="2">
    <source>
        <dbReference type="Proteomes" id="UP000564806"/>
    </source>
</evidence>
<comment type="caution">
    <text evidence="1">The sequence shown here is derived from an EMBL/GenBank/DDBJ whole genome shotgun (WGS) entry which is preliminary data.</text>
</comment>
<sequence>MNMTVHSLMAFNHQYFRPQPVANSKQKRADEKMVVFRDVLKEKMRSGSGLKK</sequence>
<reference evidence="1" key="1">
    <citation type="submission" date="2020-06" db="EMBL/GenBank/DDBJ databases">
        <title>Paenibacillus sp. nov., isolated from soil.</title>
        <authorList>
            <person name="Seo Y.L."/>
        </authorList>
    </citation>
    <scope>NUCLEOTIDE SEQUENCE [LARGE SCALE GENOMIC DNA]</scope>
    <source>
        <strain evidence="1">JW14</strain>
    </source>
</reference>
<dbReference type="RefSeq" id="WP_175374604.1">
    <property type="nucleotide sequence ID" value="NZ_JABWCS010000221.1"/>
</dbReference>